<feature type="compositionally biased region" description="Basic and acidic residues" evidence="1">
    <location>
        <begin position="53"/>
        <end position="67"/>
    </location>
</feature>
<feature type="region of interest" description="Disordered" evidence="1">
    <location>
        <begin position="86"/>
        <end position="127"/>
    </location>
</feature>
<feature type="region of interest" description="Disordered" evidence="1">
    <location>
        <begin position="46"/>
        <end position="67"/>
    </location>
</feature>
<reference evidence="2 3" key="1">
    <citation type="submission" date="2024-01" db="EMBL/GenBank/DDBJ databases">
        <title>A draft genome for a cacao thread blight-causing isolate of Paramarasmius palmivorus.</title>
        <authorList>
            <person name="Baruah I.K."/>
            <person name="Bukari Y."/>
            <person name="Amoako-Attah I."/>
            <person name="Meinhardt L.W."/>
            <person name="Bailey B.A."/>
            <person name="Cohen S.P."/>
        </authorList>
    </citation>
    <scope>NUCLEOTIDE SEQUENCE [LARGE SCALE GENOMIC DNA]</scope>
    <source>
        <strain evidence="2 3">GH-12</strain>
    </source>
</reference>
<comment type="caution">
    <text evidence="2">The sequence shown here is derived from an EMBL/GenBank/DDBJ whole genome shotgun (WGS) entry which is preliminary data.</text>
</comment>
<evidence type="ECO:0000313" key="2">
    <source>
        <dbReference type="EMBL" id="KAK7060225.1"/>
    </source>
</evidence>
<feature type="compositionally biased region" description="Polar residues" evidence="1">
    <location>
        <begin position="87"/>
        <end position="96"/>
    </location>
</feature>
<name>A0AAW0EAP6_9AGAR</name>
<evidence type="ECO:0000256" key="1">
    <source>
        <dbReference type="SAM" id="MobiDB-lite"/>
    </source>
</evidence>
<sequence>MHPASLANRQILYLDPSTGSSHSDTYPGNLLHNHSIVHYKTVSTVTTNPHTSATREDRPHHRDLTNRVKPRESTLVVRTREQIETDIYSTQPYPSSKSRRHRRTYQSHTRQIEVASRPQRPKRRGSEVDIDIIAEGDAIIFAEQFARRRYREPGLARRSKVENRAMSKWLGIYLARHLSEDTDFTHYIRDAIALDIHNVLDKHQPENAVIFLALKTSAMRLGTAIINEIEIHALSLLDWNLSITPPEWTRWLITLQQSIDLKSGSSVNWSVNTAVFRMLGESLKEMLDVYSADPFAPLPSTPSNTFPSKHNRKSLQAFWGLLVTGLRLPPIDSGAALALDPDVTVGEAWIPREDFDAIDDEYVKNRDEERQKGGDPDRRTAILQWRELVRNEPV</sequence>
<accession>A0AAW0EAP6</accession>
<dbReference type="EMBL" id="JAYKXP010000003">
    <property type="protein sequence ID" value="KAK7060225.1"/>
    <property type="molecule type" value="Genomic_DNA"/>
</dbReference>
<protein>
    <submittedName>
        <fullName evidence="2">Uncharacterized protein</fullName>
    </submittedName>
</protein>
<organism evidence="2 3">
    <name type="scientific">Paramarasmius palmivorus</name>
    <dbReference type="NCBI Taxonomy" id="297713"/>
    <lineage>
        <taxon>Eukaryota</taxon>
        <taxon>Fungi</taxon>
        <taxon>Dikarya</taxon>
        <taxon>Basidiomycota</taxon>
        <taxon>Agaricomycotina</taxon>
        <taxon>Agaricomycetes</taxon>
        <taxon>Agaricomycetidae</taxon>
        <taxon>Agaricales</taxon>
        <taxon>Marasmiineae</taxon>
        <taxon>Marasmiaceae</taxon>
        <taxon>Paramarasmius</taxon>
    </lineage>
</organism>
<evidence type="ECO:0000313" key="3">
    <source>
        <dbReference type="Proteomes" id="UP001383192"/>
    </source>
</evidence>
<dbReference type="Proteomes" id="UP001383192">
    <property type="component" value="Unassembled WGS sequence"/>
</dbReference>
<gene>
    <name evidence="2" type="ORF">VNI00_000990</name>
</gene>
<dbReference type="AlphaFoldDB" id="A0AAW0EAP6"/>
<keyword evidence="3" id="KW-1185">Reference proteome</keyword>
<proteinExistence type="predicted"/>